<protein>
    <recommendedName>
        <fullName evidence="2">3-hydroxyisobutyryl-CoA hydrolase</fullName>
        <ecNumber evidence="2">3.1.2.4</ecNumber>
    </recommendedName>
</protein>
<evidence type="ECO:0000256" key="1">
    <source>
        <dbReference type="ARBA" id="ARBA00001709"/>
    </source>
</evidence>
<dbReference type="SUPFAM" id="SSF52096">
    <property type="entry name" value="ClpP/crotonase"/>
    <property type="match status" value="1"/>
</dbReference>
<comment type="catalytic activity">
    <reaction evidence="1">
        <text>3-hydroxy-2-methylpropanoyl-CoA + H2O = 3-hydroxy-2-methylpropanoate + CoA + H(+)</text>
        <dbReference type="Rhea" id="RHEA:20888"/>
        <dbReference type="ChEBI" id="CHEBI:11805"/>
        <dbReference type="ChEBI" id="CHEBI:15377"/>
        <dbReference type="ChEBI" id="CHEBI:15378"/>
        <dbReference type="ChEBI" id="CHEBI:57287"/>
        <dbReference type="ChEBI" id="CHEBI:57340"/>
        <dbReference type="EC" id="3.1.2.4"/>
    </reaction>
</comment>
<dbReference type="Proteomes" id="UP000619079">
    <property type="component" value="Unassembled WGS sequence"/>
</dbReference>
<dbReference type="PANTHER" id="PTHR43176:SF3">
    <property type="entry name" value="3-HYDROXYISOBUTYRYL-COA HYDROLASE, MITOCHONDRIAL"/>
    <property type="match status" value="1"/>
</dbReference>
<dbReference type="Gene3D" id="3.90.226.10">
    <property type="entry name" value="2-enoyl-CoA Hydratase, Chain A, domain 1"/>
    <property type="match status" value="1"/>
</dbReference>
<keyword evidence="6" id="KW-1185">Reference proteome</keyword>
<evidence type="ECO:0000259" key="4">
    <source>
        <dbReference type="Pfam" id="PF16113"/>
    </source>
</evidence>
<dbReference type="EMBL" id="JAELVR010000001">
    <property type="protein sequence ID" value="MBJ6370252.1"/>
    <property type="molecule type" value="Genomic_DNA"/>
</dbReference>
<name>A0A8J7J590_9RHOB</name>
<reference evidence="5" key="1">
    <citation type="submission" date="2020-12" db="EMBL/GenBank/DDBJ databases">
        <title>Sedimentitalea sp. nov., isolated from sand in Incheon.</title>
        <authorList>
            <person name="Kim W."/>
        </authorList>
    </citation>
    <scope>NUCLEOTIDE SEQUENCE</scope>
    <source>
        <strain evidence="5">CAU 1593</strain>
    </source>
</reference>
<organism evidence="5 6">
    <name type="scientific">Sedimentitalea arenosa</name>
    <dbReference type="NCBI Taxonomy" id="2798803"/>
    <lineage>
        <taxon>Bacteria</taxon>
        <taxon>Pseudomonadati</taxon>
        <taxon>Pseudomonadota</taxon>
        <taxon>Alphaproteobacteria</taxon>
        <taxon>Rhodobacterales</taxon>
        <taxon>Paracoccaceae</taxon>
        <taxon>Sedimentitalea</taxon>
    </lineage>
</organism>
<evidence type="ECO:0000256" key="3">
    <source>
        <dbReference type="ARBA" id="ARBA00022801"/>
    </source>
</evidence>
<evidence type="ECO:0000256" key="2">
    <source>
        <dbReference type="ARBA" id="ARBA00011915"/>
    </source>
</evidence>
<accession>A0A8J7J590</accession>
<dbReference type="PANTHER" id="PTHR43176">
    <property type="entry name" value="3-HYDROXYISOBUTYRYL-COA HYDROLASE-RELATED"/>
    <property type="match status" value="1"/>
</dbReference>
<dbReference type="RefSeq" id="WP_199023017.1">
    <property type="nucleotide sequence ID" value="NZ_JAELVR010000001.1"/>
</dbReference>
<comment type="caution">
    <text evidence="5">The sequence shown here is derived from an EMBL/GenBank/DDBJ whole genome shotgun (WGS) entry which is preliminary data.</text>
</comment>
<dbReference type="InterPro" id="IPR032259">
    <property type="entry name" value="HIBYL-CoA-H"/>
</dbReference>
<gene>
    <name evidence="5" type="ORF">JF290_01825</name>
</gene>
<dbReference type="GO" id="GO:0006574">
    <property type="term" value="P:L-valine catabolic process"/>
    <property type="evidence" value="ECO:0007669"/>
    <property type="project" value="TreeGrafter"/>
</dbReference>
<dbReference type="InterPro" id="IPR029045">
    <property type="entry name" value="ClpP/crotonase-like_dom_sf"/>
</dbReference>
<dbReference type="NCBIfam" id="NF004127">
    <property type="entry name" value="PRK05617.1"/>
    <property type="match status" value="1"/>
</dbReference>
<sequence>MLSNDLNVRVEGRAGRITLTRPKALNAMTYDMCMAIDTILRLWREEEHVALVVIDAEGDKAFCAGGDIAELYATGTKGDFSYGRTFWRDEYRMNAMLADYPKPVVSLMQGFTMGGGVGIGCHGSHRVVDDSSRIAMPECGIGLVPDVGGSLLLARAPGNLGAYLGTTAARMDAGDAIHAGFADHYVPRERWSEFVELLEASGDISHLLRLAETPPRGALSPHRDAIDRLFATPSLHGVLERLRADDSDFAEDTLRVMARNSPLSMACAIETIHRLQAGETTIRDALDLEYRFTSRAMEHGDFLEGIRAAIIDKDRNPRWQYADMDVPADAVARMLAPLGTDTLNFDD</sequence>
<dbReference type="Pfam" id="PF16113">
    <property type="entry name" value="ECH_2"/>
    <property type="match status" value="1"/>
</dbReference>
<dbReference type="GO" id="GO:0005829">
    <property type="term" value="C:cytosol"/>
    <property type="evidence" value="ECO:0007669"/>
    <property type="project" value="TreeGrafter"/>
</dbReference>
<dbReference type="AlphaFoldDB" id="A0A8J7J590"/>
<evidence type="ECO:0000313" key="6">
    <source>
        <dbReference type="Proteomes" id="UP000619079"/>
    </source>
</evidence>
<dbReference type="GO" id="GO:0003860">
    <property type="term" value="F:3-hydroxyisobutyryl-CoA hydrolase activity"/>
    <property type="evidence" value="ECO:0007669"/>
    <property type="project" value="UniProtKB-EC"/>
</dbReference>
<proteinExistence type="predicted"/>
<keyword evidence="3" id="KW-0378">Hydrolase</keyword>
<dbReference type="InterPro" id="IPR045004">
    <property type="entry name" value="ECH_dom"/>
</dbReference>
<dbReference type="EC" id="3.1.2.4" evidence="2"/>
<feature type="domain" description="Enoyl-CoA hydratase/isomerase" evidence="4">
    <location>
        <begin position="15"/>
        <end position="333"/>
    </location>
</feature>
<dbReference type="CDD" id="cd06558">
    <property type="entry name" value="crotonase-like"/>
    <property type="match status" value="1"/>
</dbReference>
<evidence type="ECO:0000313" key="5">
    <source>
        <dbReference type="EMBL" id="MBJ6370252.1"/>
    </source>
</evidence>